<dbReference type="CDD" id="cd06848">
    <property type="entry name" value="GCS_H"/>
    <property type="match status" value="1"/>
</dbReference>
<dbReference type="SUPFAM" id="SSF51230">
    <property type="entry name" value="Single hybrid motif"/>
    <property type="match status" value="1"/>
</dbReference>
<evidence type="ECO:0000256" key="1">
    <source>
        <dbReference type="ARBA" id="ARBA00009249"/>
    </source>
</evidence>
<feature type="modified residue" description="N6-lipoyllysine" evidence="3 4">
    <location>
        <position position="75"/>
    </location>
</feature>
<dbReference type="GO" id="GO:0005960">
    <property type="term" value="C:glycine cleavage complex"/>
    <property type="evidence" value="ECO:0007669"/>
    <property type="project" value="InterPro"/>
</dbReference>
<dbReference type="InterPro" id="IPR033753">
    <property type="entry name" value="GCV_H/Fam206"/>
</dbReference>
<dbReference type="InterPro" id="IPR011053">
    <property type="entry name" value="Single_hybrid_motif"/>
</dbReference>
<dbReference type="PANTHER" id="PTHR11715">
    <property type="entry name" value="GLYCINE CLEAVAGE SYSTEM H PROTEIN"/>
    <property type="match status" value="1"/>
</dbReference>
<evidence type="ECO:0000256" key="4">
    <source>
        <dbReference type="PIRSR" id="PIRSR617453-50"/>
    </source>
</evidence>
<comment type="similarity">
    <text evidence="1 3">Belongs to the GcvH family.</text>
</comment>
<dbReference type="PROSITE" id="PS50968">
    <property type="entry name" value="BIOTINYL_LIPOYL"/>
    <property type="match status" value="1"/>
</dbReference>
<comment type="function">
    <text evidence="3">The glycine cleavage system catalyzes the degradation of glycine. The H protein shuttles the methylamine group of glycine from the P protein to the T protein.</text>
</comment>
<dbReference type="PANTHER" id="PTHR11715:SF3">
    <property type="entry name" value="GLYCINE CLEAVAGE SYSTEM H PROTEIN-RELATED"/>
    <property type="match status" value="1"/>
</dbReference>
<dbReference type="GO" id="GO:0005737">
    <property type="term" value="C:cytoplasm"/>
    <property type="evidence" value="ECO:0007669"/>
    <property type="project" value="TreeGrafter"/>
</dbReference>
<protein>
    <recommendedName>
        <fullName evidence="3">Probable glycine cleavage system H protein</fullName>
    </recommendedName>
</protein>
<dbReference type="EMBL" id="JFZT01000039">
    <property type="protein sequence ID" value="EZQ06867.1"/>
    <property type="molecule type" value="Genomic_DNA"/>
</dbReference>
<evidence type="ECO:0000313" key="7">
    <source>
        <dbReference type="Proteomes" id="UP000024332"/>
    </source>
</evidence>
<comment type="caution">
    <text evidence="6">The sequence shown here is derived from an EMBL/GenBank/DDBJ whole genome shotgun (WGS) entry which is preliminary data.</text>
</comment>
<dbReference type="NCBIfam" id="NF002270">
    <property type="entry name" value="PRK01202.1"/>
    <property type="match status" value="1"/>
</dbReference>
<dbReference type="HAMAP" id="MF_00272">
    <property type="entry name" value="GcvH"/>
    <property type="match status" value="1"/>
</dbReference>
<dbReference type="NCBIfam" id="TIGR00527">
    <property type="entry name" value="gcvH"/>
    <property type="match status" value="1"/>
</dbReference>
<dbReference type="InterPro" id="IPR017453">
    <property type="entry name" value="GCV_H_sub"/>
</dbReference>
<dbReference type="PROSITE" id="PS00189">
    <property type="entry name" value="LIPOYL"/>
    <property type="match status" value="1"/>
</dbReference>
<accession>A0A031LP81</accession>
<dbReference type="STRING" id="1160895.CM19_05715"/>
<dbReference type="Gene3D" id="2.40.50.100">
    <property type="match status" value="1"/>
</dbReference>
<dbReference type="Pfam" id="PF01597">
    <property type="entry name" value="GCV_H"/>
    <property type="match status" value="1"/>
</dbReference>
<proteinExistence type="inferred from homology"/>
<evidence type="ECO:0000256" key="3">
    <source>
        <dbReference type="HAMAP-Rule" id="MF_00272"/>
    </source>
</evidence>
<name>A0A031LP81_9CREN</name>
<reference evidence="6 7" key="1">
    <citation type="submission" date="2014-03" db="EMBL/GenBank/DDBJ databases">
        <title>Draft genome sequence of the novel thermoacidophilic archaea Acidianus copahuensis ALE1 strain, isolated from Copahue volcanic area in Neuquen Argentina.</title>
        <authorList>
            <person name="Urbieta M.S."/>
            <person name="Rascovan N."/>
            <person name="Castro C."/>
            <person name="Revale S."/>
            <person name="Giaveno M.A."/>
            <person name="Vazquez M.P."/>
            <person name="Donati E.R."/>
        </authorList>
    </citation>
    <scope>NUCLEOTIDE SEQUENCE [LARGE SCALE GENOMIC DNA]</scope>
    <source>
        <strain evidence="6 7">ALE1</strain>
    </source>
</reference>
<dbReference type="GO" id="GO:0019464">
    <property type="term" value="P:glycine decarboxylation via glycine cleavage system"/>
    <property type="evidence" value="ECO:0007669"/>
    <property type="project" value="UniProtKB-UniRule"/>
</dbReference>
<feature type="domain" description="Lipoyl-binding" evidence="5">
    <location>
        <begin position="34"/>
        <end position="116"/>
    </location>
</feature>
<dbReference type="AlphaFoldDB" id="A0A031LP81"/>
<evidence type="ECO:0000256" key="2">
    <source>
        <dbReference type="ARBA" id="ARBA00022823"/>
    </source>
</evidence>
<keyword evidence="7" id="KW-1185">Reference proteome</keyword>
<evidence type="ECO:0000313" key="6">
    <source>
        <dbReference type="EMBL" id="EZQ06867.1"/>
    </source>
</evidence>
<gene>
    <name evidence="3" type="primary">gcvH</name>
    <name evidence="6" type="ORF">CM19_05715</name>
</gene>
<dbReference type="InterPro" id="IPR003016">
    <property type="entry name" value="2-oxoA_DH_lipoyl-BS"/>
</dbReference>
<dbReference type="InterPro" id="IPR000089">
    <property type="entry name" value="Biotin_lipoyl"/>
</dbReference>
<organism evidence="6 7">
    <name type="scientific">Candidatus Acidianus copahuensis</name>
    <dbReference type="NCBI Taxonomy" id="1160895"/>
    <lineage>
        <taxon>Archaea</taxon>
        <taxon>Thermoproteota</taxon>
        <taxon>Thermoprotei</taxon>
        <taxon>Sulfolobales</taxon>
        <taxon>Sulfolobaceae</taxon>
        <taxon>Acidianus</taxon>
    </lineage>
</organism>
<evidence type="ECO:0000259" key="5">
    <source>
        <dbReference type="PROSITE" id="PS50968"/>
    </source>
</evidence>
<dbReference type="InterPro" id="IPR002930">
    <property type="entry name" value="GCV_H"/>
</dbReference>
<sequence>MNLMSSEVKVGKYIVLVDRFYTDTDEWVKIDGNIAIIGITDYAQKKLRDIVGIDLPKVGQKVKLGDVVATVESVKAASDIFSPLSGTIIEVNYTLTEEPEKINKSPYDEGWIFKIQLDDDKEKEKLLTYDKYVDRIKGD</sequence>
<dbReference type="Proteomes" id="UP000024332">
    <property type="component" value="Unassembled WGS sequence"/>
</dbReference>
<comment type="cofactor">
    <cofactor evidence="3">
        <name>(R)-lipoate</name>
        <dbReference type="ChEBI" id="CHEBI:83088"/>
    </cofactor>
    <text evidence="3">Binds 1 lipoyl cofactor covalently.</text>
</comment>
<comment type="subunit">
    <text evidence="3">The glycine cleavage system is composed of four proteins: P, T, L and H.</text>
</comment>
<dbReference type="GO" id="GO:0009249">
    <property type="term" value="P:protein lipoylation"/>
    <property type="evidence" value="ECO:0007669"/>
    <property type="project" value="TreeGrafter"/>
</dbReference>
<keyword evidence="2 3" id="KW-0450">Lipoyl</keyword>